<proteinExistence type="predicted"/>
<gene>
    <name evidence="1" type="ORF">ACFOD9_11935</name>
</gene>
<dbReference type="EMBL" id="JBHRTQ010000010">
    <property type="protein sequence ID" value="MFC3174959.1"/>
    <property type="molecule type" value="Genomic_DNA"/>
</dbReference>
<comment type="caution">
    <text evidence="1">The sequence shown here is derived from an EMBL/GenBank/DDBJ whole genome shotgun (WGS) entry which is preliminary data.</text>
</comment>
<sequence length="212" mass="23002">MFKFTYLMKRKPGFTPDQFNSRWRQHGALGMSTPFADATLVYVQAEPLRPAPIAGASLDYDAVAWLVVADEAFAPDPSPQVREGQARMAEDETHTFDGACSSGLFFVHPKVLVAGDPGGFTAFLYYADAGKAEAAAEAFVGQPGLSRLVVNLRRDDMALPQPCTLPYRAVVEVAASSVRGLKQVIEGTPLPAQPDLLVATREVVFWDKLSRA</sequence>
<dbReference type="InterPro" id="IPR011008">
    <property type="entry name" value="Dimeric_a/b-barrel"/>
</dbReference>
<name>A0ABV7ITT0_9SPHN</name>
<organism evidence="1 2">
    <name type="scientific">Novosphingobium bradum</name>
    <dbReference type="NCBI Taxonomy" id="1737444"/>
    <lineage>
        <taxon>Bacteria</taxon>
        <taxon>Pseudomonadati</taxon>
        <taxon>Pseudomonadota</taxon>
        <taxon>Alphaproteobacteria</taxon>
        <taxon>Sphingomonadales</taxon>
        <taxon>Sphingomonadaceae</taxon>
        <taxon>Novosphingobium</taxon>
    </lineage>
</organism>
<protein>
    <recommendedName>
        <fullName evidence="3">EthD domain-containing protein</fullName>
    </recommendedName>
</protein>
<dbReference type="Gene3D" id="3.30.70.100">
    <property type="match status" value="1"/>
</dbReference>
<evidence type="ECO:0000313" key="2">
    <source>
        <dbReference type="Proteomes" id="UP001595604"/>
    </source>
</evidence>
<dbReference type="RefSeq" id="WP_379510336.1">
    <property type="nucleotide sequence ID" value="NZ_JBHRTQ010000010.1"/>
</dbReference>
<dbReference type="Proteomes" id="UP001595604">
    <property type="component" value="Unassembled WGS sequence"/>
</dbReference>
<reference evidence="2" key="1">
    <citation type="journal article" date="2019" name="Int. J. Syst. Evol. Microbiol.">
        <title>The Global Catalogue of Microorganisms (GCM) 10K type strain sequencing project: providing services to taxonomists for standard genome sequencing and annotation.</title>
        <authorList>
            <consortium name="The Broad Institute Genomics Platform"/>
            <consortium name="The Broad Institute Genome Sequencing Center for Infectious Disease"/>
            <person name="Wu L."/>
            <person name="Ma J."/>
        </authorList>
    </citation>
    <scope>NUCLEOTIDE SEQUENCE [LARGE SCALE GENOMIC DNA]</scope>
    <source>
        <strain evidence="2">KCTC 42984</strain>
    </source>
</reference>
<keyword evidence="2" id="KW-1185">Reference proteome</keyword>
<dbReference type="SUPFAM" id="SSF54909">
    <property type="entry name" value="Dimeric alpha+beta barrel"/>
    <property type="match status" value="1"/>
</dbReference>
<accession>A0ABV7ITT0</accession>
<evidence type="ECO:0008006" key="3">
    <source>
        <dbReference type="Google" id="ProtNLM"/>
    </source>
</evidence>
<evidence type="ECO:0000313" key="1">
    <source>
        <dbReference type="EMBL" id="MFC3174959.1"/>
    </source>
</evidence>